<name>A0A6G5QER6_9BACT</name>
<proteinExistence type="predicted"/>
<evidence type="ECO:0000313" key="2">
    <source>
        <dbReference type="Proteomes" id="UP000503264"/>
    </source>
</evidence>
<protein>
    <submittedName>
        <fullName evidence="1">Uncharacterized protein</fullName>
    </submittedName>
</protein>
<dbReference type="RefSeq" id="WP_171993328.1">
    <property type="nucleotide sequence ID" value="NZ_CP012542.1"/>
</dbReference>
<sequence length="296" mass="33134">MLTCISDYGVKFSHSAQLECDELWIAGGAYGNIFAIKKLNEMANGAKVVYNGDLHWFDANLNAFNEVEALANSAIKLNGNVEMELKRAENFGCGCNYPEYEDEIVAKNAELIHARLKGIGADFCVFDDRATTLFASVGGLRVAITHGDERSLNGWGFDHQNFKNISRQDEIKRWFEVSKFDILATSHTCKALVFGFGDKALINNGSLGMPNFSEFIAGLATRISTKPHEKALYRKRVKGMFVELVMIRYDRSGFLKYFENIWSDESPASISYKARILGYGCPLSYKDINFGGFDEV</sequence>
<organism evidence="1 2">
    <name type="scientific">Campylobacter mucosalis CCUG 21559</name>
    <dbReference type="NCBI Taxonomy" id="1032067"/>
    <lineage>
        <taxon>Bacteria</taxon>
        <taxon>Pseudomonadati</taxon>
        <taxon>Campylobacterota</taxon>
        <taxon>Epsilonproteobacteria</taxon>
        <taxon>Campylobacterales</taxon>
        <taxon>Campylobacteraceae</taxon>
        <taxon>Campylobacter</taxon>
    </lineage>
</organism>
<dbReference type="Proteomes" id="UP000503264">
    <property type="component" value="Chromosome"/>
</dbReference>
<gene>
    <name evidence="1" type="ORF">CMUC_0242</name>
</gene>
<evidence type="ECO:0000313" key="1">
    <source>
        <dbReference type="EMBL" id="QCD44057.1"/>
    </source>
</evidence>
<dbReference type="InterPro" id="IPR029052">
    <property type="entry name" value="Metallo-depent_PP-like"/>
</dbReference>
<keyword evidence="2" id="KW-1185">Reference proteome</keyword>
<dbReference type="EMBL" id="CP012542">
    <property type="protein sequence ID" value="QCD44057.1"/>
    <property type="molecule type" value="Genomic_DNA"/>
</dbReference>
<dbReference type="SUPFAM" id="SSF56300">
    <property type="entry name" value="Metallo-dependent phosphatases"/>
    <property type="match status" value="1"/>
</dbReference>
<dbReference type="Gene3D" id="3.60.21.10">
    <property type="match status" value="1"/>
</dbReference>
<dbReference type="AlphaFoldDB" id="A0A6G5QER6"/>
<reference evidence="1 2" key="1">
    <citation type="submission" date="2016-07" db="EMBL/GenBank/DDBJ databases">
        <title>Comparative genomics of the Campylobacter concisus group.</title>
        <authorList>
            <person name="Miller W.G."/>
            <person name="Yee E."/>
            <person name="Chapman M.H."/>
            <person name="Huynh S."/>
            <person name="Bono J.L."/>
            <person name="On S.L.W."/>
            <person name="StLeger J."/>
            <person name="Foster G."/>
            <person name="Parker C.T."/>
        </authorList>
    </citation>
    <scope>NUCLEOTIDE SEQUENCE [LARGE SCALE GENOMIC DNA]</scope>
    <source>
        <strain evidence="1 2">CCUG 21559</strain>
    </source>
</reference>
<accession>A0A6G5QER6</accession>